<accession>A0A2A2SFR5</accession>
<name>A0A2A2SFR5_9SPHN</name>
<organism evidence="6 7">
    <name type="scientific">Sphingomonas lenta</name>
    <dbReference type="NCBI Taxonomy" id="1141887"/>
    <lineage>
        <taxon>Bacteria</taxon>
        <taxon>Pseudomonadati</taxon>
        <taxon>Pseudomonadota</taxon>
        <taxon>Alphaproteobacteria</taxon>
        <taxon>Sphingomonadales</taxon>
        <taxon>Sphingomonadaceae</taxon>
        <taxon>Sphingomonas</taxon>
    </lineage>
</organism>
<evidence type="ECO:0008006" key="8">
    <source>
        <dbReference type="Google" id="ProtNLM"/>
    </source>
</evidence>
<evidence type="ECO:0000313" key="7">
    <source>
        <dbReference type="Proteomes" id="UP000218151"/>
    </source>
</evidence>
<gene>
    <name evidence="6" type="ORF">CKY28_10630</name>
</gene>
<dbReference type="Proteomes" id="UP000218151">
    <property type="component" value="Unassembled WGS sequence"/>
</dbReference>
<keyword evidence="4" id="KW-0472">Membrane</keyword>
<dbReference type="GO" id="GO:0009279">
    <property type="term" value="C:cell outer membrane"/>
    <property type="evidence" value="ECO:0007669"/>
    <property type="project" value="UniProtKB-SubCell"/>
</dbReference>
<evidence type="ECO:0000256" key="1">
    <source>
        <dbReference type="ARBA" id="ARBA00004442"/>
    </source>
</evidence>
<dbReference type="OrthoDB" id="5462484at2"/>
<dbReference type="EMBL" id="NSLI01000003">
    <property type="protein sequence ID" value="PAX08042.1"/>
    <property type="molecule type" value="Genomic_DNA"/>
</dbReference>
<evidence type="ECO:0000256" key="4">
    <source>
        <dbReference type="ARBA" id="ARBA00023136"/>
    </source>
</evidence>
<comment type="subcellular location">
    <subcellularLocation>
        <location evidence="1">Cell outer membrane</location>
    </subcellularLocation>
</comment>
<keyword evidence="5" id="KW-0998">Cell outer membrane</keyword>
<dbReference type="RefSeq" id="WP_095998285.1">
    <property type="nucleotide sequence ID" value="NZ_NSLI01000003.1"/>
</dbReference>
<dbReference type="PANTHER" id="PTHR38776:SF1">
    <property type="entry name" value="MLTA-INTERACTING PROTEIN-RELATED"/>
    <property type="match status" value="1"/>
</dbReference>
<comment type="caution">
    <text evidence="6">The sequence shown here is derived from an EMBL/GenBank/DDBJ whole genome shotgun (WGS) entry which is preliminary data.</text>
</comment>
<keyword evidence="3" id="KW-0732">Signal</keyword>
<reference evidence="7" key="1">
    <citation type="submission" date="2017-09" db="EMBL/GenBank/DDBJ databases">
        <authorList>
            <person name="Feng G."/>
            <person name="Zhu H."/>
        </authorList>
    </citation>
    <scope>NUCLEOTIDE SEQUENCE [LARGE SCALE GENOMIC DNA]</scope>
    <source>
        <strain evidence="7">1PNM-20</strain>
    </source>
</reference>
<dbReference type="Pfam" id="PF06629">
    <property type="entry name" value="MipA"/>
    <property type="match status" value="1"/>
</dbReference>
<evidence type="ECO:0000256" key="3">
    <source>
        <dbReference type="ARBA" id="ARBA00022729"/>
    </source>
</evidence>
<evidence type="ECO:0000256" key="2">
    <source>
        <dbReference type="ARBA" id="ARBA00005722"/>
    </source>
</evidence>
<evidence type="ECO:0000313" key="6">
    <source>
        <dbReference type="EMBL" id="PAX08042.1"/>
    </source>
</evidence>
<dbReference type="InterPro" id="IPR010583">
    <property type="entry name" value="MipA"/>
</dbReference>
<proteinExistence type="inferred from homology"/>
<comment type="similarity">
    <text evidence="2">Belongs to the MipA/OmpV family.</text>
</comment>
<dbReference type="AlphaFoldDB" id="A0A2A2SFR5"/>
<dbReference type="PANTHER" id="PTHR38776">
    <property type="entry name" value="MLTA-INTERACTING PROTEIN-RELATED"/>
    <property type="match status" value="1"/>
</dbReference>
<keyword evidence="7" id="KW-1185">Reference proteome</keyword>
<sequence>MKSRPDLSPSAAGLATPARTGYRAMMSIRRPLALAAIVLAVPSVPASAQERDDRPRRTRVALGPALQPRFPGSDKVTLRPFVDLSRARGDEPFVFEAPDESAAIGLINAEGFSAGPSLAFQGSRRRRDTEGLLPRVGSTVEVGGFAQFQLTPSFRLRAEARRGIGGHEGLIGEVGGDFVVRDGDAWLVSIGPRVTLTNGRYQRAYFGVRPGDAAPAGLPAFRPDGGLQSVGATVGALRQLTRRWGVTGFVRYDRLVEDAGDSPVVRRFGSRDQFSGGLAATYTFGG</sequence>
<evidence type="ECO:0000256" key="5">
    <source>
        <dbReference type="ARBA" id="ARBA00023237"/>
    </source>
</evidence>
<protein>
    <recommendedName>
        <fullName evidence="8">MipA/OmpV family protein</fullName>
    </recommendedName>
</protein>